<protein>
    <submittedName>
        <fullName evidence="1">Uncharacterized protein</fullName>
    </submittedName>
</protein>
<gene>
    <name evidence="1" type="ORF">SAMN02745174_02633</name>
</gene>
<dbReference type="STRING" id="180163.SAMN02745174_02633"/>
<dbReference type="EMBL" id="FUWX01000051">
    <property type="protein sequence ID" value="SKA12855.1"/>
    <property type="molecule type" value="Genomic_DNA"/>
</dbReference>
<sequence>MKITDKIKNKVKSSIEAPKKLEVNLNSDSENFLKEYLNLELLNELTQDKDLLKFLKEQSLELFKIQSKSVLLLGKVFNEVYEKLGKQGSLNGIYEKWLSINNISSRTALRYRKRYELFKIVDETKKERVALLAQKYIDFISSEDDKEKYIEVINKSESIKEIIEYVEEQKKVEVIHKNEEIEMCNDIFNYSPKYIKFEKDINNKIENLSAKDKKNLQKYLEKIDQILGK</sequence>
<keyword evidence="2" id="KW-1185">Reference proteome</keyword>
<proteinExistence type="predicted"/>
<dbReference type="Proteomes" id="UP000191153">
    <property type="component" value="Unassembled WGS sequence"/>
</dbReference>
<evidence type="ECO:0000313" key="2">
    <source>
        <dbReference type="Proteomes" id="UP000191153"/>
    </source>
</evidence>
<name>A0A1T4RAA0_9FUSO</name>
<evidence type="ECO:0000313" key="1">
    <source>
        <dbReference type="EMBL" id="SKA12855.1"/>
    </source>
</evidence>
<dbReference type="RefSeq" id="WP_078695024.1">
    <property type="nucleotide sequence ID" value="NZ_FUWX01000051.1"/>
</dbReference>
<dbReference type="OrthoDB" id="88488at2"/>
<dbReference type="AlphaFoldDB" id="A0A1T4RAA0"/>
<accession>A0A1T4RAA0</accession>
<reference evidence="1 2" key="1">
    <citation type="submission" date="2017-02" db="EMBL/GenBank/DDBJ databases">
        <authorList>
            <person name="Peterson S.W."/>
        </authorList>
    </citation>
    <scope>NUCLEOTIDE SEQUENCE [LARGE SCALE GENOMIC DNA]</scope>
    <source>
        <strain evidence="1 2">ATCC 700028</strain>
    </source>
</reference>
<organism evidence="1 2">
    <name type="scientific">Cetobacterium ceti</name>
    <dbReference type="NCBI Taxonomy" id="180163"/>
    <lineage>
        <taxon>Bacteria</taxon>
        <taxon>Fusobacteriati</taxon>
        <taxon>Fusobacteriota</taxon>
        <taxon>Fusobacteriia</taxon>
        <taxon>Fusobacteriales</taxon>
        <taxon>Fusobacteriaceae</taxon>
        <taxon>Cetobacterium</taxon>
    </lineage>
</organism>